<dbReference type="OrthoDB" id="6275838at2759"/>
<protein>
    <recommendedName>
        <fullName evidence="6">G-protein coupled receptors family 2 profile 2 domain-containing protein</fullName>
    </recommendedName>
</protein>
<comment type="subcellular location">
    <subcellularLocation>
        <location evidence="1">Membrane</location>
        <topology evidence="1">Multi-pass membrane protein</topology>
    </subcellularLocation>
</comment>
<accession>A0A1X7VDZ3</accession>
<feature type="transmembrane region" description="Helical" evidence="5">
    <location>
        <begin position="21"/>
        <end position="47"/>
    </location>
</feature>
<keyword evidence="2 5" id="KW-0812">Transmembrane</keyword>
<feature type="transmembrane region" description="Helical" evidence="5">
    <location>
        <begin position="150"/>
        <end position="174"/>
    </location>
</feature>
<evidence type="ECO:0000256" key="1">
    <source>
        <dbReference type="ARBA" id="ARBA00004141"/>
    </source>
</evidence>
<proteinExistence type="predicted"/>
<feature type="domain" description="G-protein coupled receptors family 2 profile 2" evidence="6">
    <location>
        <begin position="1"/>
        <end position="175"/>
    </location>
</feature>
<dbReference type="GO" id="GO:0007166">
    <property type="term" value="P:cell surface receptor signaling pathway"/>
    <property type="evidence" value="ECO:0007669"/>
    <property type="project" value="InterPro"/>
</dbReference>
<evidence type="ECO:0000313" key="7">
    <source>
        <dbReference type="EnsemblMetazoa" id="Aqu2.1.37732_001"/>
    </source>
</evidence>
<feature type="transmembrane region" description="Helical" evidence="5">
    <location>
        <begin position="67"/>
        <end position="100"/>
    </location>
</feature>
<evidence type="ECO:0000256" key="3">
    <source>
        <dbReference type="ARBA" id="ARBA00022989"/>
    </source>
</evidence>
<dbReference type="GO" id="GO:0004930">
    <property type="term" value="F:G protein-coupled receptor activity"/>
    <property type="evidence" value="ECO:0007669"/>
    <property type="project" value="InterPro"/>
</dbReference>
<dbReference type="AlphaFoldDB" id="A0A1X7VDZ3"/>
<dbReference type="PANTHER" id="PTHR45692">
    <property type="entry name" value="G_PROTEIN_RECEP_F2_4 DOMAIN-CONTAINING PROTEIN"/>
    <property type="match status" value="1"/>
</dbReference>
<reference evidence="7" key="1">
    <citation type="submission" date="2017-05" db="UniProtKB">
        <authorList>
            <consortium name="EnsemblMetazoa"/>
        </authorList>
    </citation>
    <scope>IDENTIFICATION</scope>
</reference>
<evidence type="ECO:0000256" key="2">
    <source>
        <dbReference type="ARBA" id="ARBA00022692"/>
    </source>
</evidence>
<keyword evidence="3 5" id="KW-1133">Transmembrane helix</keyword>
<dbReference type="PROSITE" id="PS50261">
    <property type="entry name" value="G_PROTEIN_RECEP_F2_4"/>
    <property type="match status" value="1"/>
</dbReference>
<evidence type="ECO:0000259" key="6">
    <source>
        <dbReference type="PROSITE" id="PS50261"/>
    </source>
</evidence>
<evidence type="ECO:0000256" key="4">
    <source>
        <dbReference type="ARBA" id="ARBA00023136"/>
    </source>
</evidence>
<dbReference type="Gene3D" id="1.20.1070.10">
    <property type="entry name" value="Rhodopsin 7-helix transmembrane proteins"/>
    <property type="match status" value="1"/>
</dbReference>
<dbReference type="InParanoid" id="A0A1X7VDZ3"/>
<dbReference type="PANTHER" id="PTHR45692:SF1">
    <property type="entry name" value="G-PROTEIN COUPLED RECEPTORS FAMILY 2 PROFILE 2 DOMAIN-CONTAINING PROTEIN"/>
    <property type="match status" value="1"/>
</dbReference>
<keyword evidence="4 5" id="KW-0472">Membrane</keyword>
<dbReference type="Pfam" id="PF00002">
    <property type="entry name" value="7tm_2"/>
    <property type="match status" value="1"/>
</dbReference>
<feature type="transmembrane region" description="Helical" evidence="5">
    <location>
        <begin position="121"/>
        <end position="144"/>
    </location>
</feature>
<dbReference type="eggNOG" id="KOG4193">
    <property type="taxonomic scope" value="Eukaryota"/>
</dbReference>
<dbReference type="SUPFAM" id="SSF81321">
    <property type="entry name" value="Family A G protein-coupled receptor-like"/>
    <property type="match status" value="1"/>
</dbReference>
<name>A0A1X7VDZ3_AMPQE</name>
<organism evidence="7">
    <name type="scientific">Amphimedon queenslandica</name>
    <name type="common">Sponge</name>
    <dbReference type="NCBI Taxonomy" id="400682"/>
    <lineage>
        <taxon>Eukaryota</taxon>
        <taxon>Metazoa</taxon>
        <taxon>Porifera</taxon>
        <taxon>Demospongiae</taxon>
        <taxon>Heteroscleromorpha</taxon>
        <taxon>Haplosclerida</taxon>
        <taxon>Niphatidae</taxon>
        <taxon>Amphimedon</taxon>
    </lineage>
</organism>
<dbReference type="InterPro" id="IPR017981">
    <property type="entry name" value="GPCR_2-like_7TM"/>
</dbReference>
<sequence>MWMGAEALLMFQKLVIVFMNVTWKYLLAVSIACWTLPILPIVITLALNQDVYIHVHSGRKFCFIGELIPFLVAFLLPILLIFIFNVVMYILIIRAIFLYTIDKNKRMGKPALTKYEAIKMLISYFGILILFGLTWLFAVFTFITEPNVSFMIQFFFAFFNTFQGFFIFLFFVLLNSDVRSNYVSLFRRWRSKKPPSTAVTTAAAKYNRTSSLNDKFNLIPHEPSHDEINPPNLCNDTSSDVANGSTKDASLKEEDIMHDGDKGFIDDDELMMSEFGSIRFQRYLSVRGKHYVEKIEVDL</sequence>
<dbReference type="InterPro" id="IPR000832">
    <property type="entry name" value="GPCR_2_secretin-like"/>
</dbReference>
<dbReference type="EnsemblMetazoa" id="Aqu2.1.37732_001">
    <property type="protein sequence ID" value="Aqu2.1.37732_001"/>
    <property type="gene ID" value="Aqu2.1.37732"/>
</dbReference>
<dbReference type="GO" id="GO:0016020">
    <property type="term" value="C:membrane"/>
    <property type="evidence" value="ECO:0007669"/>
    <property type="project" value="UniProtKB-SubCell"/>
</dbReference>
<evidence type="ECO:0000256" key="5">
    <source>
        <dbReference type="SAM" id="Phobius"/>
    </source>
</evidence>